<organism evidence="3 4">
    <name type="scientific">Niallia endozanthoxylica</name>
    <dbReference type="NCBI Taxonomy" id="2036016"/>
    <lineage>
        <taxon>Bacteria</taxon>
        <taxon>Bacillati</taxon>
        <taxon>Bacillota</taxon>
        <taxon>Bacilli</taxon>
        <taxon>Bacillales</taxon>
        <taxon>Bacillaceae</taxon>
        <taxon>Niallia</taxon>
    </lineage>
</organism>
<sequence>MKKLFASLCFLLFLAGCGNDSATSVEGKEEEGTKQADKQPATDDEQVQEKKKVKAEPVTKKDGQGDYHVLFDGDIQVKDNTLTASGTTNLLPGSKLFFQIDALDGVIIGSSATTLVKNDGSFQLEQKLPSNYDFPVVNSRIVFNPASSTDDKITSHYTEMGEPLTGPFVRLYTEGNELRKEISVGTEIPLDNTETVIPIEAPSWNIPEDYGSPNVWMEAEVQEDENFIYISGKSNLLEGTSIHGMLDIEGYITSGYSDRDNTNPDGSFHLVINHPKKKIEDLQGYEIRLKFSPSDSNSFPYIYETYGENGEQLQGNLVVNENGENEIVYVLNVQK</sequence>
<feature type="signal peptide" evidence="2">
    <location>
        <begin position="1"/>
        <end position="22"/>
    </location>
</feature>
<feature type="region of interest" description="Disordered" evidence="1">
    <location>
        <begin position="22"/>
        <end position="59"/>
    </location>
</feature>
<keyword evidence="4" id="KW-1185">Reference proteome</keyword>
<accession>A0A5J5H8R8</accession>
<gene>
    <name evidence="3" type="ORF">F4V44_22415</name>
</gene>
<name>A0A5J5H8R8_9BACI</name>
<protein>
    <submittedName>
        <fullName evidence="3">Uncharacterized protein</fullName>
    </submittedName>
</protein>
<dbReference type="RefSeq" id="WP_150442239.1">
    <property type="nucleotide sequence ID" value="NZ_VYKL01000039.1"/>
</dbReference>
<reference evidence="3 4" key="1">
    <citation type="submission" date="2019-09" db="EMBL/GenBank/DDBJ databases">
        <title>Whole genome sequences of isolates from the Mars Exploration Rovers.</title>
        <authorList>
            <person name="Seuylemezian A."/>
            <person name="Vaishampayan P."/>
        </authorList>
    </citation>
    <scope>NUCLEOTIDE SEQUENCE [LARGE SCALE GENOMIC DNA]</scope>
    <source>
        <strain evidence="3 4">MER_TA_151</strain>
    </source>
</reference>
<feature type="compositionally biased region" description="Basic and acidic residues" evidence="1">
    <location>
        <begin position="26"/>
        <end position="59"/>
    </location>
</feature>
<comment type="caution">
    <text evidence="3">The sequence shown here is derived from an EMBL/GenBank/DDBJ whole genome shotgun (WGS) entry which is preliminary data.</text>
</comment>
<proteinExistence type="predicted"/>
<dbReference type="OrthoDB" id="193257at2"/>
<keyword evidence="2" id="KW-0732">Signal</keyword>
<evidence type="ECO:0000313" key="3">
    <source>
        <dbReference type="EMBL" id="KAA9016013.1"/>
    </source>
</evidence>
<feature type="chain" id="PRO_5023851905" evidence="2">
    <location>
        <begin position="23"/>
        <end position="335"/>
    </location>
</feature>
<dbReference type="Proteomes" id="UP000326671">
    <property type="component" value="Unassembled WGS sequence"/>
</dbReference>
<evidence type="ECO:0000313" key="4">
    <source>
        <dbReference type="Proteomes" id="UP000326671"/>
    </source>
</evidence>
<evidence type="ECO:0000256" key="2">
    <source>
        <dbReference type="SAM" id="SignalP"/>
    </source>
</evidence>
<dbReference type="EMBL" id="VYKL01000039">
    <property type="protein sequence ID" value="KAA9016013.1"/>
    <property type="molecule type" value="Genomic_DNA"/>
</dbReference>
<dbReference type="AlphaFoldDB" id="A0A5J5H8R8"/>
<dbReference type="PROSITE" id="PS51257">
    <property type="entry name" value="PROKAR_LIPOPROTEIN"/>
    <property type="match status" value="1"/>
</dbReference>
<evidence type="ECO:0000256" key="1">
    <source>
        <dbReference type="SAM" id="MobiDB-lite"/>
    </source>
</evidence>